<evidence type="ECO:0000259" key="4">
    <source>
        <dbReference type="Pfam" id="PF02826"/>
    </source>
</evidence>
<gene>
    <name evidence="5" type="ORF">OMM_12856</name>
</gene>
<organism evidence="5 6">
    <name type="scientific">Candidatus Magnetoglobus multicellularis str. Araruama</name>
    <dbReference type="NCBI Taxonomy" id="890399"/>
    <lineage>
        <taxon>Bacteria</taxon>
        <taxon>Pseudomonadati</taxon>
        <taxon>Thermodesulfobacteriota</taxon>
        <taxon>Desulfobacteria</taxon>
        <taxon>Desulfobacterales</taxon>
        <taxon>Desulfobacteraceae</taxon>
        <taxon>Candidatus Magnetoglobus</taxon>
    </lineage>
</organism>
<dbReference type="EMBL" id="ATBP01002019">
    <property type="protein sequence ID" value="ETR66388.1"/>
    <property type="molecule type" value="Genomic_DNA"/>
</dbReference>
<name>A0A1V1NV06_9BACT</name>
<evidence type="ECO:0000313" key="5">
    <source>
        <dbReference type="EMBL" id="ETR66388.1"/>
    </source>
</evidence>
<reference evidence="6" key="1">
    <citation type="submission" date="2012-11" db="EMBL/GenBank/DDBJ databases">
        <authorList>
            <person name="Lucero-Rivera Y.E."/>
            <person name="Tovar-Ramirez D."/>
        </authorList>
    </citation>
    <scope>NUCLEOTIDE SEQUENCE [LARGE SCALE GENOMIC DNA]</scope>
    <source>
        <strain evidence="6">Araruama</strain>
    </source>
</reference>
<protein>
    <submittedName>
        <fullName evidence="5">D-3-phosphoglycerate dehydrogenase</fullName>
    </submittedName>
</protein>
<dbReference type="Gene3D" id="3.40.50.720">
    <property type="entry name" value="NAD(P)-binding Rossmann-like Domain"/>
    <property type="match status" value="1"/>
</dbReference>
<evidence type="ECO:0000313" key="6">
    <source>
        <dbReference type="Proteomes" id="UP000189670"/>
    </source>
</evidence>
<dbReference type="InterPro" id="IPR006140">
    <property type="entry name" value="D-isomer_DH_NAD-bd"/>
</dbReference>
<dbReference type="InterPro" id="IPR050857">
    <property type="entry name" value="D-2-hydroxyacid_DH"/>
</dbReference>
<dbReference type="PANTHER" id="PTHR42789">
    <property type="entry name" value="D-ISOMER SPECIFIC 2-HYDROXYACID DEHYDROGENASE FAMILY PROTEIN (AFU_ORTHOLOGUE AFUA_6G10090)"/>
    <property type="match status" value="1"/>
</dbReference>
<dbReference type="Proteomes" id="UP000189670">
    <property type="component" value="Unassembled WGS sequence"/>
</dbReference>
<dbReference type="GO" id="GO:0016491">
    <property type="term" value="F:oxidoreductase activity"/>
    <property type="evidence" value="ECO:0007669"/>
    <property type="project" value="UniProtKB-KW"/>
</dbReference>
<dbReference type="SUPFAM" id="SSF51735">
    <property type="entry name" value="NAD(P)-binding Rossmann-fold domains"/>
    <property type="match status" value="1"/>
</dbReference>
<evidence type="ECO:0000256" key="3">
    <source>
        <dbReference type="ARBA" id="ARBA00023027"/>
    </source>
</evidence>
<evidence type="ECO:0000256" key="1">
    <source>
        <dbReference type="ARBA" id="ARBA00005854"/>
    </source>
</evidence>
<dbReference type="Pfam" id="PF02826">
    <property type="entry name" value="2-Hacid_dh_C"/>
    <property type="match status" value="1"/>
</dbReference>
<accession>A0A1V1NV06</accession>
<dbReference type="InterPro" id="IPR036291">
    <property type="entry name" value="NAD(P)-bd_dom_sf"/>
</dbReference>
<keyword evidence="2" id="KW-0560">Oxidoreductase</keyword>
<comment type="similarity">
    <text evidence="1">Belongs to the D-isomer specific 2-hydroxyacid dehydrogenase family.</text>
</comment>
<keyword evidence="3" id="KW-0520">NAD</keyword>
<dbReference type="AlphaFoldDB" id="A0A1V1NV06"/>
<comment type="caution">
    <text evidence="5">The sequence shown here is derived from an EMBL/GenBank/DDBJ whole genome shotgun (WGS) entry which is preliminary data.</text>
</comment>
<proteinExistence type="inferred from homology"/>
<feature type="domain" description="D-isomer specific 2-hydroxyacid dehydrogenase NAD-binding" evidence="4">
    <location>
        <begin position="1"/>
        <end position="89"/>
    </location>
</feature>
<sequence length="96" mass="10645">MGLIGLGAIGMLVANDATALGMKVYGYDPFISINNAWQLSRKVKKADSLETLLTKADYISLHAPLNDKTKGMINKEKLALIKDNAKLLNFFKRRFS</sequence>
<dbReference type="GO" id="GO:0051287">
    <property type="term" value="F:NAD binding"/>
    <property type="evidence" value="ECO:0007669"/>
    <property type="project" value="InterPro"/>
</dbReference>
<evidence type="ECO:0000256" key="2">
    <source>
        <dbReference type="ARBA" id="ARBA00023002"/>
    </source>
</evidence>
<dbReference type="PANTHER" id="PTHR42789:SF1">
    <property type="entry name" value="D-ISOMER SPECIFIC 2-HYDROXYACID DEHYDROGENASE FAMILY PROTEIN (AFU_ORTHOLOGUE AFUA_6G10090)"/>
    <property type="match status" value="1"/>
</dbReference>